<keyword evidence="5 8" id="KW-0732">Signal</keyword>
<name>A0ABS1R2K8_9SPHI</name>
<evidence type="ECO:0000256" key="8">
    <source>
        <dbReference type="SAM" id="SignalP"/>
    </source>
</evidence>
<dbReference type="PANTHER" id="PTHR35093">
    <property type="entry name" value="OUTER MEMBRANE PROTEIN NMB0088-RELATED"/>
    <property type="match status" value="1"/>
</dbReference>
<protein>
    <recommendedName>
        <fullName evidence="11">Outer membrane protein transport protein (OMPP1/FadL/TodX)</fullName>
    </recommendedName>
</protein>
<dbReference type="PANTHER" id="PTHR35093:SF8">
    <property type="entry name" value="OUTER MEMBRANE PROTEIN NMB0088-RELATED"/>
    <property type="match status" value="1"/>
</dbReference>
<comment type="similarity">
    <text evidence="2">Belongs to the OmpP1/FadL family.</text>
</comment>
<accession>A0ABS1R2K8</accession>
<keyword evidence="6" id="KW-0472">Membrane</keyword>
<evidence type="ECO:0000256" key="3">
    <source>
        <dbReference type="ARBA" id="ARBA00022452"/>
    </source>
</evidence>
<sequence>MIRLAVYQYDKQQFMKFKYIILSLFASSIFWTQSHAQSVDDALIFSREDNGGSARMKGIGNTQTALGGDISAIGGNPAGLGFFSRSDISITFDYLGNKNKTAYQGMNSNSNKDNFGIDQAGVVFSFPTSNYRSNSGWLNFNVGLSYNKTQNFNNRLTYEGVNNQTTIVNTLSDMMANDQTGIFRTDFAESNIVEKFGDPDMGHFPLAKQAGDKRQYNDIITRGNRSKTAIAFGSNYNNKFYIGATLGITSFRYEKNTQFIENGFIKNRTEILSENPNSAYADPTKPEYIYADASYELFDNQNQVAEGSGVDIKLGMIFKPTTDWNIGLTINSPTWMTIRDDMQAYTDVHFYEDETSKNPFDVYESKVYPGEYDYNMTTPWKFGLGLTKFFNRGLLTADMEYVTYNSMRYSSANYSSDNSYDDLNQDIKDLHKNAVNFRVGGEFLFTNILSGRAGFNYFGNPYKAGIDDTNYSGSLGLGIKLTNTLYMDLAVVHQVNSYKQAAYAIAEDFWKAPSPVASIDHKRTSGILTLGVKF</sequence>
<evidence type="ECO:0008006" key="11">
    <source>
        <dbReference type="Google" id="ProtNLM"/>
    </source>
</evidence>
<keyword evidence="10" id="KW-1185">Reference proteome</keyword>
<evidence type="ECO:0000256" key="7">
    <source>
        <dbReference type="ARBA" id="ARBA00023237"/>
    </source>
</evidence>
<proteinExistence type="inferred from homology"/>
<dbReference type="EMBL" id="JAERTY010000003">
    <property type="protein sequence ID" value="MBL1408675.1"/>
    <property type="molecule type" value="Genomic_DNA"/>
</dbReference>
<evidence type="ECO:0000256" key="6">
    <source>
        <dbReference type="ARBA" id="ARBA00023136"/>
    </source>
</evidence>
<keyword evidence="3" id="KW-1134">Transmembrane beta strand</keyword>
<evidence type="ECO:0000256" key="2">
    <source>
        <dbReference type="ARBA" id="ARBA00008163"/>
    </source>
</evidence>
<evidence type="ECO:0000313" key="9">
    <source>
        <dbReference type="EMBL" id="MBL1408675.1"/>
    </source>
</evidence>
<keyword evidence="7" id="KW-0998">Cell outer membrane</keyword>
<feature type="signal peptide" evidence="8">
    <location>
        <begin position="1"/>
        <end position="36"/>
    </location>
</feature>
<organism evidence="9 10">
    <name type="scientific">Sphingobacterium faecale</name>
    <dbReference type="NCBI Taxonomy" id="2803775"/>
    <lineage>
        <taxon>Bacteria</taxon>
        <taxon>Pseudomonadati</taxon>
        <taxon>Bacteroidota</taxon>
        <taxon>Sphingobacteriia</taxon>
        <taxon>Sphingobacteriales</taxon>
        <taxon>Sphingobacteriaceae</taxon>
        <taxon>Sphingobacterium</taxon>
    </lineage>
</organism>
<keyword evidence="4" id="KW-0812">Transmembrane</keyword>
<evidence type="ECO:0000256" key="4">
    <source>
        <dbReference type="ARBA" id="ARBA00022692"/>
    </source>
</evidence>
<dbReference type="Gene3D" id="2.40.160.60">
    <property type="entry name" value="Outer membrane protein transport protein (OMPP1/FadL/TodX)"/>
    <property type="match status" value="1"/>
</dbReference>
<comment type="subcellular location">
    <subcellularLocation>
        <location evidence="1">Cell outer membrane</location>
        <topology evidence="1">Multi-pass membrane protein</topology>
    </subcellularLocation>
</comment>
<feature type="chain" id="PRO_5047171562" description="Outer membrane protein transport protein (OMPP1/FadL/TodX)" evidence="8">
    <location>
        <begin position="37"/>
        <end position="534"/>
    </location>
</feature>
<evidence type="ECO:0000256" key="1">
    <source>
        <dbReference type="ARBA" id="ARBA00004571"/>
    </source>
</evidence>
<reference evidence="9 10" key="1">
    <citation type="submission" date="2021-01" db="EMBL/GenBank/DDBJ databases">
        <title>C459-1 draft genome sequence.</title>
        <authorList>
            <person name="Zhang X.-F."/>
        </authorList>
    </citation>
    <scope>NUCLEOTIDE SEQUENCE [LARGE SCALE GENOMIC DNA]</scope>
    <source>
        <strain evidence="10">C459-1</strain>
    </source>
</reference>
<evidence type="ECO:0000313" key="10">
    <source>
        <dbReference type="Proteomes" id="UP000625283"/>
    </source>
</evidence>
<dbReference type="InterPro" id="IPR005017">
    <property type="entry name" value="OMPP1/FadL/TodX"/>
</dbReference>
<evidence type="ECO:0000256" key="5">
    <source>
        <dbReference type="ARBA" id="ARBA00022729"/>
    </source>
</evidence>
<dbReference type="SUPFAM" id="SSF56935">
    <property type="entry name" value="Porins"/>
    <property type="match status" value="1"/>
</dbReference>
<gene>
    <name evidence="9" type="ORF">JKG61_07940</name>
</gene>
<dbReference type="Proteomes" id="UP000625283">
    <property type="component" value="Unassembled WGS sequence"/>
</dbReference>
<comment type="caution">
    <text evidence="9">The sequence shown here is derived from an EMBL/GenBank/DDBJ whole genome shotgun (WGS) entry which is preliminary data.</text>
</comment>